<dbReference type="OrthoDB" id="6612291at2759"/>
<feature type="transmembrane region" description="Helical" evidence="5">
    <location>
        <begin position="273"/>
        <end position="295"/>
    </location>
</feature>
<dbReference type="InterPro" id="IPR050549">
    <property type="entry name" value="MFS_Trehalose_Transporter"/>
</dbReference>
<feature type="transmembrane region" description="Helical" evidence="5">
    <location>
        <begin position="70"/>
        <end position="90"/>
    </location>
</feature>
<gene>
    <name evidence="7" type="ORF">NEZAVI_LOCUS14915</name>
</gene>
<dbReference type="InterPro" id="IPR036259">
    <property type="entry name" value="MFS_trans_sf"/>
</dbReference>
<evidence type="ECO:0000256" key="1">
    <source>
        <dbReference type="ARBA" id="ARBA00004141"/>
    </source>
</evidence>
<proteinExistence type="predicted"/>
<dbReference type="GO" id="GO:0022857">
    <property type="term" value="F:transmembrane transporter activity"/>
    <property type="evidence" value="ECO:0007669"/>
    <property type="project" value="InterPro"/>
</dbReference>
<feature type="transmembrane region" description="Helical" evidence="5">
    <location>
        <begin position="184"/>
        <end position="204"/>
    </location>
</feature>
<dbReference type="InterPro" id="IPR005829">
    <property type="entry name" value="Sugar_transporter_CS"/>
</dbReference>
<evidence type="ECO:0000256" key="5">
    <source>
        <dbReference type="SAM" id="Phobius"/>
    </source>
</evidence>
<feature type="transmembrane region" description="Helical" evidence="5">
    <location>
        <begin position="155"/>
        <end position="178"/>
    </location>
</feature>
<accession>A0A9P0HSZ3</accession>
<dbReference type="Gene3D" id="1.20.1250.20">
    <property type="entry name" value="MFS general substrate transporter like domains"/>
    <property type="match status" value="1"/>
</dbReference>
<dbReference type="GO" id="GO:0016020">
    <property type="term" value="C:membrane"/>
    <property type="evidence" value="ECO:0007669"/>
    <property type="project" value="UniProtKB-SubCell"/>
</dbReference>
<feature type="transmembrane region" description="Helical" evidence="5">
    <location>
        <begin position="477"/>
        <end position="495"/>
    </location>
</feature>
<evidence type="ECO:0000256" key="4">
    <source>
        <dbReference type="ARBA" id="ARBA00023136"/>
    </source>
</evidence>
<feature type="domain" description="Major facilitator superfamily (MFS) profile" evidence="6">
    <location>
        <begin position="29"/>
        <end position="499"/>
    </location>
</feature>
<protein>
    <recommendedName>
        <fullName evidence="6">Major facilitator superfamily (MFS) profile domain-containing protein</fullName>
    </recommendedName>
</protein>
<dbReference type="InterPro" id="IPR005828">
    <property type="entry name" value="MFS_sugar_transport-like"/>
</dbReference>
<evidence type="ECO:0000259" key="6">
    <source>
        <dbReference type="PROSITE" id="PS50850"/>
    </source>
</evidence>
<keyword evidence="4 5" id="KW-0472">Membrane</keyword>
<dbReference type="PROSITE" id="PS00217">
    <property type="entry name" value="SUGAR_TRANSPORT_2"/>
    <property type="match status" value="1"/>
</dbReference>
<dbReference type="PROSITE" id="PS50850">
    <property type="entry name" value="MFS"/>
    <property type="match status" value="1"/>
</dbReference>
<dbReference type="PRINTS" id="PR00171">
    <property type="entry name" value="SUGRTRNSPORT"/>
</dbReference>
<dbReference type="Pfam" id="PF00083">
    <property type="entry name" value="Sugar_tr"/>
    <property type="match status" value="2"/>
</dbReference>
<feature type="transmembrane region" description="Helical" evidence="5">
    <location>
        <begin position="339"/>
        <end position="360"/>
    </location>
</feature>
<keyword evidence="3 5" id="KW-1133">Transmembrane helix</keyword>
<keyword evidence="2 5" id="KW-0812">Transmembrane</keyword>
<dbReference type="AlphaFoldDB" id="A0A9P0HSZ3"/>
<dbReference type="InterPro" id="IPR020846">
    <property type="entry name" value="MFS_dom"/>
</dbReference>
<dbReference type="InterPro" id="IPR003663">
    <property type="entry name" value="Sugar/inositol_transpt"/>
</dbReference>
<feature type="transmembrane region" description="Helical" evidence="5">
    <location>
        <begin position="307"/>
        <end position="327"/>
    </location>
</feature>
<dbReference type="PANTHER" id="PTHR48021">
    <property type="match status" value="1"/>
</dbReference>
<evidence type="ECO:0000256" key="2">
    <source>
        <dbReference type="ARBA" id="ARBA00022692"/>
    </source>
</evidence>
<keyword evidence="8" id="KW-1185">Reference proteome</keyword>
<name>A0A9P0HSZ3_NEZVI</name>
<comment type="subcellular location">
    <subcellularLocation>
        <location evidence="1">Membrane</location>
        <topology evidence="1">Multi-pass membrane protein</topology>
    </subcellularLocation>
</comment>
<feature type="transmembrane region" description="Helical" evidence="5">
    <location>
        <begin position="27"/>
        <end position="50"/>
    </location>
</feature>
<dbReference type="Proteomes" id="UP001152798">
    <property type="component" value="Chromosome 7"/>
</dbReference>
<dbReference type="EMBL" id="OV725083">
    <property type="protein sequence ID" value="CAH1407117.1"/>
    <property type="molecule type" value="Genomic_DNA"/>
</dbReference>
<feature type="transmembrane region" description="Helical" evidence="5">
    <location>
        <begin position="97"/>
        <end position="117"/>
    </location>
</feature>
<evidence type="ECO:0000313" key="8">
    <source>
        <dbReference type="Proteomes" id="UP001152798"/>
    </source>
</evidence>
<reference evidence="7" key="1">
    <citation type="submission" date="2022-01" db="EMBL/GenBank/DDBJ databases">
        <authorList>
            <person name="King R."/>
        </authorList>
    </citation>
    <scope>NUCLEOTIDE SEQUENCE</scope>
</reference>
<dbReference type="SUPFAM" id="SSF103473">
    <property type="entry name" value="MFS general substrate transporter"/>
    <property type="match status" value="1"/>
</dbReference>
<evidence type="ECO:0000256" key="3">
    <source>
        <dbReference type="ARBA" id="ARBA00022989"/>
    </source>
</evidence>
<sequence>MDLKKNGLLNNAGADVQYGRKCTFIQVLMCIISNTSVISSGMTMGFSAVVLPYMMIPNDVLHVTNSEGSWIASLATISTPLGCLMVGPIIDYLGRKTGILLVNIPAIIGWLCITIQPSLMQLYIGRLLTGLACGLSSVPSTVYMAESSTAAQRGYLMTGTSIAISFGVAVVYILGLIFQENWKLVAGICCLAPVISSLLIIFFLPETPLWLMSHKKPEKAKEALMILRATKNSAVIQTELDELTQRVKNNRKQQNIMSVIKAIARPESYKPLLIMNTFFLFQQLTGIFVVIFYAVDVVREAGVTADPFVVAVLIGLTRLVFTIFAAWMSRKFGRRITAIISGMGMTISLMILATLILIQLPQLEDDQYRIPSFNETGNMTSDEESISSLNITGFGEDSDDTVDKPPTFLPVIAILIYILSSTVGFLTLPWSMIGEVYPAQIRGVGSGFTTCMTYIFSFFTIKLFPTMIFYMQKHGVFYFYGTMALLGTIFVYFFLPETQGKTLAEIERIYTRKRKRQHGIEEEEALSSTKMITIVPANNR</sequence>
<evidence type="ECO:0000313" key="7">
    <source>
        <dbReference type="EMBL" id="CAH1407117.1"/>
    </source>
</evidence>
<feature type="transmembrane region" description="Helical" evidence="5">
    <location>
        <begin position="408"/>
        <end position="430"/>
    </location>
</feature>
<dbReference type="PANTHER" id="PTHR48021:SF89">
    <property type="entry name" value="FI02132P-RELATED"/>
    <property type="match status" value="1"/>
</dbReference>
<organism evidence="7 8">
    <name type="scientific">Nezara viridula</name>
    <name type="common">Southern green stink bug</name>
    <name type="synonym">Cimex viridulus</name>
    <dbReference type="NCBI Taxonomy" id="85310"/>
    <lineage>
        <taxon>Eukaryota</taxon>
        <taxon>Metazoa</taxon>
        <taxon>Ecdysozoa</taxon>
        <taxon>Arthropoda</taxon>
        <taxon>Hexapoda</taxon>
        <taxon>Insecta</taxon>
        <taxon>Pterygota</taxon>
        <taxon>Neoptera</taxon>
        <taxon>Paraneoptera</taxon>
        <taxon>Hemiptera</taxon>
        <taxon>Heteroptera</taxon>
        <taxon>Panheteroptera</taxon>
        <taxon>Pentatomomorpha</taxon>
        <taxon>Pentatomoidea</taxon>
        <taxon>Pentatomidae</taxon>
        <taxon>Pentatominae</taxon>
        <taxon>Nezara</taxon>
    </lineage>
</organism>
<feature type="transmembrane region" description="Helical" evidence="5">
    <location>
        <begin position="123"/>
        <end position="143"/>
    </location>
</feature>